<dbReference type="EMBL" id="KL584794">
    <property type="protein sequence ID" value="KEQ90289.1"/>
    <property type="molecule type" value="Genomic_DNA"/>
</dbReference>
<dbReference type="HOGENOM" id="CLU_1712917_0_0_1"/>
<dbReference type="RefSeq" id="XP_013338805.1">
    <property type="nucleotide sequence ID" value="XM_013483351.1"/>
</dbReference>
<dbReference type="InParanoid" id="A0A074Y2X3"/>
<name>A0A074Y2X3_AURSE</name>
<proteinExistence type="predicted"/>
<gene>
    <name evidence="1" type="ORF">AUEXF2481DRAFT_573884</name>
</gene>
<dbReference type="Proteomes" id="UP000030641">
    <property type="component" value="Unassembled WGS sequence"/>
</dbReference>
<dbReference type="AlphaFoldDB" id="A0A074Y2X3"/>
<dbReference type="GeneID" id="25369164"/>
<protein>
    <submittedName>
        <fullName evidence="1">Uncharacterized protein</fullName>
    </submittedName>
</protein>
<organism evidence="1 2">
    <name type="scientific">Aureobasidium subglaciale (strain EXF-2481)</name>
    <name type="common">Aureobasidium pullulans var. subglaciale</name>
    <dbReference type="NCBI Taxonomy" id="1043005"/>
    <lineage>
        <taxon>Eukaryota</taxon>
        <taxon>Fungi</taxon>
        <taxon>Dikarya</taxon>
        <taxon>Ascomycota</taxon>
        <taxon>Pezizomycotina</taxon>
        <taxon>Dothideomycetes</taxon>
        <taxon>Dothideomycetidae</taxon>
        <taxon>Dothideales</taxon>
        <taxon>Saccotheciaceae</taxon>
        <taxon>Aureobasidium</taxon>
    </lineage>
</organism>
<evidence type="ECO:0000313" key="2">
    <source>
        <dbReference type="Proteomes" id="UP000030641"/>
    </source>
</evidence>
<evidence type="ECO:0000313" key="1">
    <source>
        <dbReference type="EMBL" id="KEQ90289.1"/>
    </source>
</evidence>
<keyword evidence="2" id="KW-1185">Reference proteome</keyword>
<sequence>MSPGYLQLELLQEDTGMSFSNLTFTEDSMSLAVEKFQILAAKNHNFVDRRLRIGSRHIAGSPEHSCFTFKMHHDKRRPWRHAVYESCRVVMDLENEGEPRHASEPSSLAALLIHTRKETRSKAKQRKALRRNGCCLFIPVDVMLCDALTSPLV</sequence>
<accession>A0A074Y2X3</accession>
<reference evidence="1 2" key="1">
    <citation type="journal article" date="2014" name="BMC Genomics">
        <title>Genome sequencing of four Aureobasidium pullulans varieties: biotechnological potential, stress tolerance, and description of new species.</title>
        <authorList>
            <person name="Gostin Ar C."/>
            <person name="Ohm R.A."/>
            <person name="Kogej T."/>
            <person name="Sonjak S."/>
            <person name="Turk M."/>
            <person name="Zajc J."/>
            <person name="Zalar P."/>
            <person name="Grube M."/>
            <person name="Sun H."/>
            <person name="Han J."/>
            <person name="Sharma A."/>
            <person name="Chiniquy J."/>
            <person name="Ngan C.Y."/>
            <person name="Lipzen A."/>
            <person name="Barry K."/>
            <person name="Grigoriev I.V."/>
            <person name="Gunde-Cimerman N."/>
        </authorList>
    </citation>
    <scope>NUCLEOTIDE SEQUENCE [LARGE SCALE GENOMIC DNA]</scope>
    <source>
        <strain evidence="1 2">EXF-2481</strain>
    </source>
</reference>